<dbReference type="AlphaFoldDB" id="A0A9W4XX66"/>
<keyword evidence="1" id="KW-0106">Calcium</keyword>
<dbReference type="EMBL" id="CAOQHR010000012">
    <property type="protein sequence ID" value="CAI6342021.1"/>
    <property type="molecule type" value="Genomic_DNA"/>
</dbReference>
<proteinExistence type="predicted"/>
<dbReference type="InterPro" id="IPR018247">
    <property type="entry name" value="EF_Hand_1_Ca_BS"/>
</dbReference>
<dbReference type="Gene3D" id="1.10.238.10">
    <property type="entry name" value="EF-hand"/>
    <property type="match status" value="1"/>
</dbReference>
<evidence type="ECO:0000313" key="4">
    <source>
        <dbReference type="Proteomes" id="UP001152607"/>
    </source>
</evidence>
<dbReference type="InterPro" id="IPR002048">
    <property type="entry name" value="EF_hand_dom"/>
</dbReference>
<comment type="caution">
    <text evidence="3">The sequence shown here is derived from an EMBL/GenBank/DDBJ whole genome shotgun (WGS) entry which is preliminary data.</text>
</comment>
<protein>
    <recommendedName>
        <fullName evidence="2">EF-hand domain-containing protein</fullName>
    </recommendedName>
</protein>
<dbReference type="PROSITE" id="PS50222">
    <property type="entry name" value="EF_HAND_2"/>
    <property type="match status" value="1"/>
</dbReference>
<evidence type="ECO:0000313" key="3">
    <source>
        <dbReference type="EMBL" id="CAI6342021.1"/>
    </source>
</evidence>
<dbReference type="PROSITE" id="PS00018">
    <property type="entry name" value="EF_HAND_1"/>
    <property type="match status" value="1"/>
</dbReference>
<feature type="domain" description="EF-hand" evidence="2">
    <location>
        <begin position="13"/>
        <end position="48"/>
    </location>
</feature>
<sequence length="81" mass="9266">MTRPKFFVPFTWNTLQSVDEVFDDVDTDNSGVVSADELYKSINKIVKDFSESEATKLLKEFDGDNDGKLTYRVYQISRCAS</sequence>
<gene>
    <name evidence="3" type="ORF">PDIGIT_LOCUS15222</name>
</gene>
<evidence type="ECO:0000256" key="1">
    <source>
        <dbReference type="ARBA" id="ARBA00022837"/>
    </source>
</evidence>
<evidence type="ECO:0000259" key="2">
    <source>
        <dbReference type="PROSITE" id="PS50222"/>
    </source>
</evidence>
<accession>A0A9W4XX66</accession>
<dbReference type="OrthoDB" id="191686at2759"/>
<dbReference type="GO" id="GO:0005509">
    <property type="term" value="F:calcium ion binding"/>
    <property type="evidence" value="ECO:0007669"/>
    <property type="project" value="InterPro"/>
</dbReference>
<dbReference type="Proteomes" id="UP001152607">
    <property type="component" value="Unassembled WGS sequence"/>
</dbReference>
<dbReference type="Pfam" id="PF13499">
    <property type="entry name" value="EF-hand_7"/>
    <property type="match status" value="1"/>
</dbReference>
<reference evidence="3" key="1">
    <citation type="submission" date="2023-01" db="EMBL/GenBank/DDBJ databases">
        <authorList>
            <person name="Van Ghelder C."/>
            <person name="Rancurel C."/>
        </authorList>
    </citation>
    <scope>NUCLEOTIDE SEQUENCE</scope>
    <source>
        <strain evidence="3">CNCM I-4278</strain>
    </source>
</reference>
<keyword evidence="4" id="KW-1185">Reference proteome</keyword>
<dbReference type="CDD" id="cd00051">
    <property type="entry name" value="EFh"/>
    <property type="match status" value="1"/>
</dbReference>
<dbReference type="SUPFAM" id="SSF47473">
    <property type="entry name" value="EF-hand"/>
    <property type="match status" value="1"/>
</dbReference>
<name>A0A9W4XX66_9PLEO</name>
<dbReference type="InterPro" id="IPR011992">
    <property type="entry name" value="EF-hand-dom_pair"/>
</dbReference>
<organism evidence="3 4">
    <name type="scientific">Periconia digitata</name>
    <dbReference type="NCBI Taxonomy" id="1303443"/>
    <lineage>
        <taxon>Eukaryota</taxon>
        <taxon>Fungi</taxon>
        <taxon>Dikarya</taxon>
        <taxon>Ascomycota</taxon>
        <taxon>Pezizomycotina</taxon>
        <taxon>Dothideomycetes</taxon>
        <taxon>Pleosporomycetidae</taxon>
        <taxon>Pleosporales</taxon>
        <taxon>Massarineae</taxon>
        <taxon>Periconiaceae</taxon>
        <taxon>Periconia</taxon>
    </lineage>
</organism>